<evidence type="ECO:0000313" key="4">
    <source>
        <dbReference type="EMBL" id="WAR21366.1"/>
    </source>
</evidence>
<dbReference type="Proteomes" id="UP001164746">
    <property type="component" value="Chromosome 12"/>
</dbReference>
<protein>
    <recommendedName>
        <fullName evidence="6">HTH CENPB-type domain-containing protein</fullName>
    </recommendedName>
</protein>
<dbReference type="InterPro" id="IPR007889">
    <property type="entry name" value="HTH_Psq"/>
</dbReference>
<reference evidence="4" key="1">
    <citation type="submission" date="2022-11" db="EMBL/GenBank/DDBJ databases">
        <title>Centuries of genome instability and evolution in soft-shell clam transmissible cancer (bioRxiv).</title>
        <authorList>
            <person name="Hart S.F.M."/>
            <person name="Yonemitsu M.A."/>
            <person name="Giersch R.M."/>
            <person name="Beal B.F."/>
            <person name="Arriagada G."/>
            <person name="Davis B.W."/>
            <person name="Ostrander E.A."/>
            <person name="Goff S.P."/>
            <person name="Metzger M.J."/>
        </authorList>
    </citation>
    <scope>NUCLEOTIDE SEQUENCE</scope>
    <source>
        <strain evidence="4">MELC-2E11</strain>
        <tissue evidence="4">Siphon/mantle</tissue>
    </source>
</reference>
<dbReference type="InterPro" id="IPR004875">
    <property type="entry name" value="DDE_SF_endonuclease_dom"/>
</dbReference>
<evidence type="ECO:0000259" key="2">
    <source>
        <dbReference type="Pfam" id="PF03184"/>
    </source>
</evidence>
<dbReference type="Pfam" id="PF05225">
    <property type="entry name" value="HTH_psq"/>
    <property type="match status" value="1"/>
</dbReference>
<dbReference type="InterPro" id="IPR009057">
    <property type="entry name" value="Homeodomain-like_sf"/>
</dbReference>
<feature type="domain" description="HTH psq-type" evidence="3">
    <location>
        <begin position="226"/>
        <end position="257"/>
    </location>
</feature>
<dbReference type="EMBL" id="CP111023">
    <property type="protein sequence ID" value="WAR21366.1"/>
    <property type="molecule type" value="Genomic_DNA"/>
</dbReference>
<feature type="compositionally biased region" description="Basic and acidic residues" evidence="1">
    <location>
        <begin position="699"/>
        <end position="712"/>
    </location>
</feature>
<dbReference type="Pfam" id="PF03184">
    <property type="entry name" value="DDE_1"/>
    <property type="match status" value="1"/>
</dbReference>
<dbReference type="InterPro" id="IPR050863">
    <property type="entry name" value="CenT-Element_Derived"/>
</dbReference>
<feature type="domain" description="DDE-1" evidence="2">
    <location>
        <begin position="422"/>
        <end position="587"/>
    </location>
</feature>
<keyword evidence="5" id="KW-1185">Reference proteome</keyword>
<gene>
    <name evidence="4" type="ORF">MAR_015340</name>
</gene>
<dbReference type="PANTHER" id="PTHR19303:SF74">
    <property type="entry name" value="POGO TRANSPOSABLE ELEMENT WITH KRAB DOMAIN"/>
    <property type="match status" value="1"/>
</dbReference>
<proteinExistence type="predicted"/>
<organism evidence="4 5">
    <name type="scientific">Mya arenaria</name>
    <name type="common">Soft-shell clam</name>
    <dbReference type="NCBI Taxonomy" id="6604"/>
    <lineage>
        <taxon>Eukaryota</taxon>
        <taxon>Metazoa</taxon>
        <taxon>Spiralia</taxon>
        <taxon>Lophotrochozoa</taxon>
        <taxon>Mollusca</taxon>
        <taxon>Bivalvia</taxon>
        <taxon>Autobranchia</taxon>
        <taxon>Heteroconchia</taxon>
        <taxon>Euheterodonta</taxon>
        <taxon>Imparidentia</taxon>
        <taxon>Neoheterodontei</taxon>
        <taxon>Myida</taxon>
        <taxon>Myoidea</taxon>
        <taxon>Myidae</taxon>
        <taxon>Mya</taxon>
    </lineage>
</organism>
<name>A0ABY7FKV4_MYAAR</name>
<feature type="region of interest" description="Disordered" evidence="1">
    <location>
        <begin position="684"/>
        <end position="715"/>
    </location>
</feature>
<evidence type="ECO:0008006" key="6">
    <source>
        <dbReference type="Google" id="ProtNLM"/>
    </source>
</evidence>
<sequence>METYLTLLYVTIEQEVALKELFLSKGWLYAKPDLSVLTSNVGPPESFTSTGGIVKFTDDNGATEQRAKFVHPKVVENEDGIVEDTCVKVEYDDEYGGDTDEVLTGQDYDDDDYNADDHDDDDDFADLVEAAEPVNEAPKETRKSPRNRSKKTKAKSVLTNQKTAQVISFQADGSLAQTVKETPKSKKRKVDGAEVGEGEAVDREDMMSPTIRKASKKRRLYDTGLIARAYKDVVESGMSVYKAARLYGLPESTLRDRTLGLQPVTDETEYLPCSGHQPTFTTNEEKQLVDHISYMASIGYSFNRVELLNLATDWAMTLGRKKENDPPCAASWYTRFKRRNPDVALAKPQKLSVLRAQCTSEETMNMYHGELEKVMRKYDLENHPEFIWTVDETGLIIEHDPYHADCVEGFTPQAITSNRGKTVTIIACGSAAGSRLPPYYVFPGIRWNQDLLTGASPGSGGTMTESGCSSSLVFMMFLEQHFMKHVTTRDHPVMILFDGHKSHINLTLSAWGEANNIVFYVLPPHTSHVTHPIDGGCFGPLKNLYHSECQAYLQSNPGMPINCYNIAQISSKAYNKGVSPDNLISAFRKTGVFPRKRGLIIATNSASSTICAIDHTGDHEQSTDDNQNVESFLHSRKIIKVVETSKKTMERNPTIITTPSKEELMTPTVNTKKVSSSFNFDKKSVTKKSDTQQMPGSSGDRDLVESDPHSEYSEQVEEEVAEEELCCVCKKFAPEPMNPMNHLELLSWGECERCGHWTHLKYCCSVKVLQKQDKFLCPCCDKLGKVRTGVVKSGTMPLFSQEQEAFLSEHIQSMAEIGYGYNRMETIHLASDYAISLGLRRRERPLTDRWLYKFLRRWPELYVGNSRSLEAAKANGASRESIDNYFDKLNNIMVKYDIAAKPHLIYNVYETALETKPHPTEIVSGNHNKTQASTSGRLNTVTLIGCVNGVGQQIPPYFVFPGAGMLEDLMKGASPGAAGTVSITGCLNKDVFESYIKHHLLKYLPPRSPNEPVLILYDGHKRDVSLSLIGWAKEDNMILFVTPPRCGHLQPLDVSCFGPMEEAWKALMHSFMNKSGGISMCRDGVAHLACEIYRSTLTPSNIMSAFKESGIYPLNRSVVPDHHIAPSTSFIRDSYADVKVPMLPNTYACETPSAE</sequence>
<evidence type="ECO:0000313" key="5">
    <source>
        <dbReference type="Proteomes" id="UP001164746"/>
    </source>
</evidence>
<feature type="region of interest" description="Disordered" evidence="1">
    <location>
        <begin position="96"/>
        <end position="157"/>
    </location>
</feature>
<feature type="compositionally biased region" description="Basic residues" evidence="1">
    <location>
        <begin position="144"/>
        <end position="154"/>
    </location>
</feature>
<dbReference type="SUPFAM" id="SSF46689">
    <property type="entry name" value="Homeodomain-like"/>
    <property type="match status" value="1"/>
</dbReference>
<evidence type="ECO:0000259" key="3">
    <source>
        <dbReference type="Pfam" id="PF05225"/>
    </source>
</evidence>
<feature type="compositionally biased region" description="Acidic residues" evidence="1">
    <location>
        <begin position="96"/>
        <end position="126"/>
    </location>
</feature>
<dbReference type="PANTHER" id="PTHR19303">
    <property type="entry name" value="TRANSPOSON"/>
    <property type="match status" value="1"/>
</dbReference>
<evidence type="ECO:0000256" key="1">
    <source>
        <dbReference type="SAM" id="MobiDB-lite"/>
    </source>
</evidence>
<accession>A0ABY7FKV4</accession>
<dbReference type="Gene3D" id="1.10.10.60">
    <property type="entry name" value="Homeodomain-like"/>
    <property type="match status" value="1"/>
</dbReference>